<accession>W7YJB5</accession>
<organism evidence="1 2">
    <name type="scientific">Paenibacillus pini JCM 16418</name>
    <dbReference type="NCBI Taxonomy" id="1236976"/>
    <lineage>
        <taxon>Bacteria</taxon>
        <taxon>Bacillati</taxon>
        <taxon>Bacillota</taxon>
        <taxon>Bacilli</taxon>
        <taxon>Bacillales</taxon>
        <taxon>Paenibacillaceae</taxon>
        <taxon>Paenibacillus</taxon>
    </lineage>
</organism>
<dbReference type="OrthoDB" id="2638183at2"/>
<evidence type="ECO:0000313" key="1">
    <source>
        <dbReference type="EMBL" id="GAF07713.1"/>
    </source>
</evidence>
<dbReference type="eggNOG" id="ENOG5034ADW">
    <property type="taxonomic scope" value="Bacteria"/>
</dbReference>
<comment type="caution">
    <text evidence="1">The sequence shown here is derived from an EMBL/GenBank/DDBJ whole genome shotgun (WGS) entry which is preliminary data.</text>
</comment>
<evidence type="ECO:0000313" key="2">
    <source>
        <dbReference type="Proteomes" id="UP000019364"/>
    </source>
</evidence>
<gene>
    <name evidence="1" type="ORF">JCM16418_1741</name>
</gene>
<protein>
    <submittedName>
        <fullName evidence="1">Uncharacterized protein</fullName>
    </submittedName>
</protein>
<name>W7YJB5_9BACL</name>
<reference evidence="1 2" key="1">
    <citation type="journal article" date="2014" name="Genome Announc.">
        <title>Draft Genome Sequence of Paenibacillus pini JCM 16418T, Isolated from the Rhizosphere of Pine Tree.</title>
        <authorList>
            <person name="Yuki M."/>
            <person name="Oshima K."/>
            <person name="Suda W."/>
            <person name="Oshida Y."/>
            <person name="Kitamura K."/>
            <person name="Iida Y."/>
            <person name="Hattori M."/>
            <person name="Ohkuma M."/>
        </authorList>
    </citation>
    <scope>NUCLEOTIDE SEQUENCE [LARGE SCALE GENOMIC DNA]</scope>
    <source>
        <strain evidence="1 2">JCM 16418</strain>
    </source>
</reference>
<keyword evidence="2" id="KW-1185">Reference proteome</keyword>
<dbReference type="AlphaFoldDB" id="W7YJB5"/>
<proteinExistence type="predicted"/>
<dbReference type="Proteomes" id="UP000019364">
    <property type="component" value="Unassembled WGS sequence"/>
</dbReference>
<dbReference type="EMBL" id="BAVZ01000004">
    <property type="protein sequence ID" value="GAF07713.1"/>
    <property type="molecule type" value="Genomic_DNA"/>
</dbReference>
<dbReference type="RefSeq" id="WP_036647422.1">
    <property type="nucleotide sequence ID" value="NZ_BAVZ01000004.1"/>
</dbReference>
<sequence length="70" mass="8248">MATTHELLTEADFQEAEDKKLHIRVFSDERLIDSNTIIIRFNDNTIITQSSVSDVSYHSRKECQFYVIRK</sequence>